<name>A0A250XKE5_9CHLO</name>
<dbReference type="InterPro" id="IPR013520">
    <property type="entry name" value="Ribonucl_H"/>
</dbReference>
<dbReference type="GO" id="GO:0000175">
    <property type="term" value="F:3'-5'-RNA exonuclease activity"/>
    <property type="evidence" value="ECO:0007669"/>
    <property type="project" value="InterPro"/>
</dbReference>
<dbReference type="SMART" id="SM00479">
    <property type="entry name" value="EXOIII"/>
    <property type="match status" value="1"/>
</dbReference>
<dbReference type="FunFam" id="3.30.420.10:FF:000003">
    <property type="entry name" value="Oligoribonuclease"/>
    <property type="match status" value="1"/>
</dbReference>
<evidence type="ECO:0000256" key="1">
    <source>
        <dbReference type="ARBA" id="ARBA00009921"/>
    </source>
</evidence>
<evidence type="ECO:0000256" key="2">
    <source>
        <dbReference type="ARBA" id="ARBA00022722"/>
    </source>
</evidence>
<dbReference type="SUPFAM" id="SSF53098">
    <property type="entry name" value="Ribonuclease H-like"/>
    <property type="match status" value="1"/>
</dbReference>
<keyword evidence="4" id="KW-0269">Exonuclease</keyword>
<reference evidence="7 8" key="1">
    <citation type="submission" date="2017-08" db="EMBL/GenBank/DDBJ databases">
        <title>Acidophilic green algal genome provides insights into adaptation to an acidic environment.</title>
        <authorList>
            <person name="Hirooka S."/>
            <person name="Hirose Y."/>
            <person name="Kanesaki Y."/>
            <person name="Higuchi S."/>
            <person name="Fujiwara T."/>
            <person name="Onuma R."/>
            <person name="Era A."/>
            <person name="Ohbayashi R."/>
            <person name="Uzuka A."/>
            <person name="Nozaki H."/>
            <person name="Yoshikawa H."/>
            <person name="Miyagishima S.Y."/>
        </authorList>
    </citation>
    <scope>NUCLEOTIDE SEQUENCE [LARGE SCALE GENOMIC DNA]</scope>
    <source>
        <strain evidence="7 8">NIES-2499</strain>
    </source>
</reference>
<feature type="region of interest" description="Disordered" evidence="5">
    <location>
        <begin position="26"/>
        <end position="45"/>
    </location>
</feature>
<dbReference type="Pfam" id="PF00929">
    <property type="entry name" value="RNase_T"/>
    <property type="match status" value="1"/>
</dbReference>
<dbReference type="OrthoDB" id="270189at2759"/>
<dbReference type="InterPro" id="IPR036397">
    <property type="entry name" value="RNaseH_sf"/>
</dbReference>
<dbReference type="InterPro" id="IPR022894">
    <property type="entry name" value="Oligoribonuclease"/>
</dbReference>
<feature type="domain" description="Exonuclease" evidence="6">
    <location>
        <begin position="53"/>
        <end position="228"/>
    </location>
</feature>
<dbReference type="InterPro" id="IPR012337">
    <property type="entry name" value="RNaseH-like_sf"/>
</dbReference>
<dbReference type="EMBL" id="BEGY01000100">
    <property type="protein sequence ID" value="GAX83503.1"/>
    <property type="molecule type" value="Genomic_DNA"/>
</dbReference>
<evidence type="ECO:0000313" key="7">
    <source>
        <dbReference type="EMBL" id="GAX83503.1"/>
    </source>
</evidence>
<proteinExistence type="inferred from homology"/>
<gene>
    <name evidence="7" type="ORF">CEUSTIGMA_g10928.t1</name>
</gene>
<comment type="similarity">
    <text evidence="1">Belongs to the oligoribonuclease family.</text>
</comment>
<evidence type="ECO:0000256" key="5">
    <source>
        <dbReference type="SAM" id="MobiDB-lite"/>
    </source>
</evidence>
<evidence type="ECO:0000256" key="3">
    <source>
        <dbReference type="ARBA" id="ARBA00022801"/>
    </source>
</evidence>
<dbReference type="Proteomes" id="UP000232323">
    <property type="component" value="Unassembled WGS sequence"/>
</dbReference>
<dbReference type="GO" id="GO:0005739">
    <property type="term" value="C:mitochondrion"/>
    <property type="evidence" value="ECO:0007669"/>
    <property type="project" value="TreeGrafter"/>
</dbReference>
<dbReference type="NCBIfam" id="NF003765">
    <property type="entry name" value="PRK05359.1"/>
    <property type="match status" value="1"/>
</dbReference>
<keyword evidence="2" id="KW-0540">Nuclease</keyword>
<evidence type="ECO:0000313" key="8">
    <source>
        <dbReference type="Proteomes" id="UP000232323"/>
    </source>
</evidence>
<dbReference type="PANTHER" id="PTHR11046">
    <property type="entry name" value="OLIGORIBONUCLEASE, MITOCHONDRIAL"/>
    <property type="match status" value="1"/>
</dbReference>
<dbReference type="STRING" id="1157962.A0A250XKE5"/>
<dbReference type="CDD" id="cd06135">
    <property type="entry name" value="Orn"/>
    <property type="match status" value="1"/>
</dbReference>
<evidence type="ECO:0000256" key="4">
    <source>
        <dbReference type="ARBA" id="ARBA00022839"/>
    </source>
</evidence>
<dbReference type="AlphaFoldDB" id="A0A250XKE5"/>
<dbReference type="PANTHER" id="PTHR11046:SF0">
    <property type="entry name" value="OLIGORIBONUCLEASE, MITOCHONDRIAL"/>
    <property type="match status" value="1"/>
</dbReference>
<sequence length="235" mass="26122">MKNPLVSTNAFSVLVDQAEELNSTATTSGVDIATGSSSGSSTNAHTHRKLKDPLVWIDLEMTGLDIEKDTIIEVACIVTDGELGIHVEGPSMSIHHSEEVLSEMNDWCKEHHGESGLTQRVRDSKVDMRQAELQLLQFVRQHCPDPGCAQLAGNSVHVDRMFMLKYMPELTAHLSYRIVDVSTIKELARRWFPAANRKAPRKVCAHTALSDIRESIKELQYFRKAIFLGGGRGGR</sequence>
<dbReference type="Gene3D" id="3.30.420.10">
    <property type="entry name" value="Ribonuclease H-like superfamily/Ribonuclease H"/>
    <property type="match status" value="1"/>
</dbReference>
<accession>A0A250XKE5</accession>
<organism evidence="7 8">
    <name type="scientific">Chlamydomonas eustigma</name>
    <dbReference type="NCBI Taxonomy" id="1157962"/>
    <lineage>
        <taxon>Eukaryota</taxon>
        <taxon>Viridiplantae</taxon>
        <taxon>Chlorophyta</taxon>
        <taxon>core chlorophytes</taxon>
        <taxon>Chlorophyceae</taxon>
        <taxon>CS clade</taxon>
        <taxon>Chlamydomonadales</taxon>
        <taxon>Chlamydomonadaceae</taxon>
        <taxon>Chlamydomonas</taxon>
    </lineage>
</organism>
<comment type="caution">
    <text evidence="7">The sequence shown here is derived from an EMBL/GenBank/DDBJ whole genome shotgun (WGS) entry which is preliminary data.</text>
</comment>
<dbReference type="GO" id="GO:0003676">
    <property type="term" value="F:nucleic acid binding"/>
    <property type="evidence" value="ECO:0007669"/>
    <property type="project" value="InterPro"/>
</dbReference>
<evidence type="ECO:0000259" key="6">
    <source>
        <dbReference type="SMART" id="SM00479"/>
    </source>
</evidence>
<keyword evidence="8" id="KW-1185">Reference proteome</keyword>
<protein>
    <recommendedName>
        <fullName evidence="6">Exonuclease domain-containing protein</fullName>
    </recommendedName>
</protein>
<keyword evidence="3" id="KW-0378">Hydrolase</keyword>